<comment type="caution">
    <text evidence="1">The sequence shown here is derived from an EMBL/GenBank/DDBJ whole genome shotgun (WGS) entry which is preliminary data.</text>
</comment>
<evidence type="ECO:0000313" key="1">
    <source>
        <dbReference type="EMBL" id="KAI3816593.1"/>
    </source>
</evidence>
<reference evidence="1 2" key="2">
    <citation type="journal article" date="2022" name="Mol. Ecol. Resour.">
        <title>The genomes of chicory, endive, great burdock and yacon provide insights into Asteraceae paleo-polyploidization history and plant inulin production.</title>
        <authorList>
            <person name="Fan W."/>
            <person name="Wang S."/>
            <person name="Wang H."/>
            <person name="Wang A."/>
            <person name="Jiang F."/>
            <person name="Liu H."/>
            <person name="Zhao H."/>
            <person name="Xu D."/>
            <person name="Zhang Y."/>
        </authorList>
    </citation>
    <scope>NUCLEOTIDE SEQUENCE [LARGE SCALE GENOMIC DNA]</scope>
    <source>
        <strain evidence="2">cv. Yunnan</strain>
        <tissue evidence="1">Leaves</tissue>
    </source>
</reference>
<evidence type="ECO:0000313" key="2">
    <source>
        <dbReference type="Proteomes" id="UP001056120"/>
    </source>
</evidence>
<reference evidence="2" key="1">
    <citation type="journal article" date="2022" name="Mol. Ecol. Resour.">
        <title>The genomes of chicory, endive, great burdock and yacon provide insights into Asteraceae palaeo-polyploidization history and plant inulin production.</title>
        <authorList>
            <person name="Fan W."/>
            <person name="Wang S."/>
            <person name="Wang H."/>
            <person name="Wang A."/>
            <person name="Jiang F."/>
            <person name="Liu H."/>
            <person name="Zhao H."/>
            <person name="Xu D."/>
            <person name="Zhang Y."/>
        </authorList>
    </citation>
    <scope>NUCLEOTIDE SEQUENCE [LARGE SCALE GENOMIC DNA]</scope>
    <source>
        <strain evidence="2">cv. Yunnan</strain>
    </source>
</reference>
<organism evidence="1 2">
    <name type="scientific">Smallanthus sonchifolius</name>
    <dbReference type="NCBI Taxonomy" id="185202"/>
    <lineage>
        <taxon>Eukaryota</taxon>
        <taxon>Viridiplantae</taxon>
        <taxon>Streptophyta</taxon>
        <taxon>Embryophyta</taxon>
        <taxon>Tracheophyta</taxon>
        <taxon>Spermatophyta</taxon>
        <taxon>Magnoliopsida</taxon>
        <taxon>eudicotyledons</taxon>
        <taxon>Gunneridae</taxon>
        <taxon>Pentapetalae</taxon>
        <taxon>asterids</taxon>
        <taxon>campanulids</taxon>
        <taxon>Asterales</taxon>
        <taxon>Asteraceae</taxon>
        <taxon>Asteroideae</taxon>
        <taxon>Heliantheae alliance</taxon>
        <taxon>Millerieae</taxon>
        <taxon>Smallanthus</taxon>
    </lineage>
</organism>
<protein>
    <submittedName>
        <fullName evidence="1">Uncharacterized protein</fullName>
    </submittedName>
</protein>
<dbReference type="Proteomes" id="UP001056120">
    <property type="component" value="Linkage Group LG05"/>
</dbReference>
<gene>
    <name evidence="1" type="ORF">L1987_16295</name>
</gene>
<name>A0ACB9J7Y2_9ASTR</name>
<proteinExistence type="predicted"/>
<sequence>MDVFVGTTIASTIIVLDTIIVVAANVIVTGVAYDFVHVATTRFIATTTIDPTLTSFVTTNVSSLLMSSGKSDISDAKKREKKKEMSDRIERLSHVESSEESCEYVRVVSTPVVGDQVHSGINACGEESVDSIPFKPVDQDERDLLEVEN</sequence>
<keyword evidence="2" id="KW-1185">Reference proteome</keyword>
<accession>A0ACB9J7Y2</accession>
<dbReference type="EMBL" id="CM042022">
    <property type="protein sequence ID" value="KAI3816593.1"/>
    <property type="molecule type" value="Genomic_DNA"/>
</dbReference>